<dbReference type="Proteomes" id="UP000887116">
    <property type="component" value="Unassembled WGS sequence"/>
</dbReference>
<dbReference type="EMBL" id="BMAO01025519">
    <property type="protein sequence ID" value="GFR03282.1"/>
    <property type="molecule type" value="Genomic_DNA"/>
</dbReference>
<keyword evidence="1" id="KW-0175">Coiled coil</keyword>
<dbReference type="OrthoDB" id="6430682at2759"/>
<reference evidence="2" key="1">
    <citation type="submission" date="2020-07" db="EMBL/GenBank/DDBJ databases">
        <title>Multicomponent nature underlies the extraordinary mechanical properties of spider dragline silk.</title>
        <authorList>
            <person name="Kono N."/>
            <person name="Nakamura H."/>
            <person name="Mori M."/>
            <person name="Yoshida Y."/>
            <person name="Ohtoshi R."/>
            <person name="Malay A.D."/>
            <person name="Moran D.A.P."/>
            <person name="Tomita M."/>
            <person name="Numata K."/>
            <person name="Arakawa K."/>
        </authorList>
    </citation>
    <scope>NUCLEOTIDE SEQUENCE</scope>
</reference>
<accession>A0A8X6LCA6</accession>
<evidence type="ECO:0000313" key="3">
    <source>
        <dbReference type="Proteomes" id="UP000887116"/>
    </source>
</evidence>
<name>A0A8X6LCA6_TRICU</name>
<evidence type="ECO:0000256" key="1">
    <source>
        <dbReference type="SAM" id="Coils"/>
    </source>
</evidence>
<sequence length="330" mass="38964">MDITEMREYARMLERDIETMRCYKNLYQMIDDNLGDAYKMRQEEIKRKKEEILAKDVEMERMRLSGKDCARGEELVSEHPASEMAFRHEGFSREQDKQNQLTDKIMKKLKLEAEDKAIEIEKKAAMEKNKLRNMDVKKHFLKKTIEPFVEIMEEGKQLTRLVSETIQDEALESSRKEFRNVCSSYKEKLHEYYKELIRQDVEDIRNAKYKSESLEAALKSTQSLLKETQQKVILKVNTYKPYESETNSMAKLKLQKEAEIDELKKENAMLLEQIQDVEKEIIQLKKAMTPVLYKIRQSAEMKAAILKKKLSVSDTGPARDENSLLYRSYD</sequence>
<proteinExistence type="predicted"/>
<dbReference type="AlphaFoldDB" id="A0A8X6LCA6"/>
<protein>
    <submittedName>
        <fullName evidence="2">GAS domain-containing protein</fullName>
    </submittedName>
</protein>
<feature type="coiled-coil region" evidence="1">
    <location>
        <begin position="211"/>
        <end position="287"/>
    </location>
</feature>
<comment type="caution">
    <text evidence="2">The sequence shown here is derived from an EMBL/GenBank/DDBJ whole genome shotgun (WGS) entry which is preliminary data.</text>
</comment>
<evidence type="ECO:0000313" key="2">
    <source>
        <dbReference type="EMBL" id="GFR03282.1"/>
    </source>
</evidence>
<organism evidence="2 3">
    <name type="scientific">Trichonephila clavata</name>
    <name type="common">Joro spider</name>
    <name type="synonym">Nephila clavata</name>
    <dbReference type="NCBI Taxonomy" id="2740835"/>
    <lineage>
        <taxon>Eukaryota</taxon>
        <taxon>Metazoa</taxon>
        <taxon>Ecdysozoa</taxon>
        <taxon>Arthropoda</taxon>
        <taxon>Chelicerata</taxon>
        <taxon>Arachnida</taxon>
        <taxon>Araneae</taxon>
        <taxon>Araneomorphae</taxon>
        <taxon>Entelegynae</taxon>
        <taxon>Araneoidea</taxon>
        <taxon>Nephilidae</taxon>
        <taxon>Trichonephila</taxon>
    </lineage>
</organism>
<keyword evidence="3" id="KW-1185">Reference proteome</keyword>
<gene>
    <name evidence="2" type="primary">AVEN_50105_1</name>
    <name evidence="2" type="ORF">TNCT_108861</name>
</gene>